<gene>
    <name evidence="1" type="ORF">DARMORV10_C08P05180.1</name>
</gene>
<evidence type="ECO:0000313" key="1">
    <source>
        <dbReference type="EMBL" id="CAF2106161.1"/>
    </source>
</evidence>
<proteinExistence type="predicted"/>
<dbReference type="AlphaFoldDB" id="A0A816U8P1"/>
<name>A0A816U8P1_BRANA</name>
<protein>
    <submittedName>
        <fullName evidence="1">(rape) hypothetical protein</fullName>
    </submittedName>
</protein>
<dbReference type="EMBL" id="HG994372">
    <property type="protein sequence ID" value="CAF2106161.1"/>
    <property type="molecule type" value="Genomic_DNA"/>
</dbReference>
<sequence length="35" mass="4091">MTDRTFLYSIVTANNSHNTYYLSKTNKLFSLSFVL</sequence>
<organism evidence="1">
    <name type="scientific">Brassica napus</name>
    <name type="common">Rape</name>
    <dbReference type="NCBI Taxonomy" id="3708"/>
    <lineage>
        <taxon>Eukaryota</taxon>
        <taxon>Viridiplantae</taxon>
        <taxon>Streptophyta</taxon>
        <taxon>Embryophyta</taxon>
        <taxon>Tracheophyta</taxon>
        <taxon>Spermatophyta</taxon>
        <taxon>Magnoliopsida</taxon>
        <taxon>eudicotyledons</taxon>
        <taxon>Gunneridae</taxon>
        <taxon>Pentapetalae</taxon>
        <taxon>rosids</taxon>
        <taxon>malvids</taxon>
        <taxon>Brassicales</taxon>
        <taxon>Brassicaceae</taxon>
        <taxon>Brassiceae</taxon>
        <taxon>Brassica</taxon>
    </lineage>
</organism>
<accession>A0A816U8P1</accession>
<dbReference type="Proteomes" id="UP001295469">
    <property type="component" value="Chromosome C08"/>
</dbReference>
<reference evidence="1" key="1">
    <citation type="submission" date="2021-01" db="EMBL/GenBank/DDBJ databases">
        <authorList>
            <consortium name="Genoscope - CEA"/>
            <person name="William W."/>
        </authorList>
    </citation>
    <scope>NUCLEOTIDE SEQUENCE</scope>
</reference>